<feature type="transmembrane region" description="Helical" evidence="13">
    <location>
        <begin position="147"/>
        <end position="166"/>
    </location>
</feature>
<dbReference type="Gene3D" id="3.40.50.80">
    <property type="entry name" value="Nucleotide-binding domain of ferredoxin-NADP reductase (FNR) module"/>
    <property type="match status" value="1"/>
</dbReference>
<dbReference type="PRINTS" id="PR00371">
    <property type="entry name" value="FPNCR"/>
</dbReference>
<evidence type="ECO:0000256" key="1">
    <source>
        <dbReference type="ARBA" id="ARBA00001974"/>
    </source>
</evidence>
<evidence type="ECO:0000256" key="11">
    <source>
        <dbReference type="ARBA" id="ARBA00023014"/>
    </source>
</evidence>
<keyword evidence="7" id="KW-0274">FAD</keyword>
<reference evidence="15 16" key="1">
    <citation type="journal article" date="2016" name="Nat. Commun.">
        <title>Thousands of microbial genomes shed light on interconnected biogeochemical processes in an aquifer system.</title>
        <authorList>
            <person name="Anantharaman K."/>
            <person name="Brown C.T."/>
            <person name="Hug L.A."/>
            <person name="Sharon I."/>
            <person name="Castelle C.J."/>
            <person name="Probst A.J."/>
            <person name="Thomas B.C."/>
            <person name="Singh A."/>
            <person name="Wilkins M.J."/>
            <person name="Karaoz U."/>
            <person name="Brodie E.L."/>
            <person name="Williams K.H."/>
            <person name="Hubbard S.S."/>
            <person name="Banfield J.F."/>
        </authorList>
    </citation>
    <scope>NUCLEOTIDE SEQUENCE [LARGE SCALE GENOMIC DNA]</scope>
</reference>
<dbReference type="InterPro" id="IPR001709">
    <property type="entry name" value="Flavoprot_Pyr_Nucl_cyt_Rdtase"/>
</dbReference>
<comment type="subcellular location">
    <subcellularLocation>
        <location evidence="2">Membrane</location>
        <topology evidence="2">Multi-pass membrane protein</topology>
    </subcellularLocation>
</comment>
<keyword evidence="5" id="KW-0001">2Fe-2S</keyword>
<dbReference type="InterPro" id="IPR017927">
    <property type="entry name" value="FAD-bd_FR_type"/>
</dbReference>
<keyword evidence="6" id="KW-0479">Metal-binding</keyword>
<comment type="caution">
    <text evidence="15">The sequence shown here is derived from an EMBL/GenBank/DDBJ whole genome shotgun (WGS) entry which is preliminary data.</text>
</comment>
<accession>A0A1G2HTF9</accession>
<dbReference type="InterPro" id="IPR013130">
    <property type="entry name" value="Fe3_Rdtase_TM_dom"/>
</dbReference>
<dbReference type="EMBL" id="MHOM01000005">
    <property type="protein sequence ID" value="OGZ65510.1"/>
    <property type="molecule type" value="Genomic_DNA"/>
</dbReference>
<comment type="cofactor">
    <cofactor evidence="1">
        <name>FAD</name>
        <dbReference type="ChEBI" id="CHEBI:57692"/>
    </cofactor>
</comment>
<keyword evidence="8 13" id="KW-1133">Transmembrane helix</keyword>
<evidence type="ECO:0000256" key="9">
    <source>
        <dbReference type="ARBA" id="ARBA00023002"/>
    </source>
</evidence>
<evidence type="ECO:0000256" key="13">
    <source>
        <dbReference type="SAM" id="Phobius"/>
    </source>
</evidence>
<feature type="transmembrane region" description="Helical" evidence="13">
    <location>
        <begin position="57"/>
        <end position="82"/>
    </location>
</feature>
<evidence type="ECO:0000256" key="7">
    <source>
        <dbReference type="ARBA" id="ARBA00022827"/>
    </source>
</evidence>
<dbReference type="GO" id="GO:0016020">
    <property type="term" value="C:membrane"/>
    <property type="evidence" value="ECO:0007669"/>
    <property type="project" value="UniProtKB-SubCell"/>
</dbReference>
<dbReference type="Pfam" id="PF01794">
    <property type="entry name" value="Ferric_reduct"/>
    <property type="match status" value="1"/>
</dbReference>
<dbReference type="CDD" id="cd00322">
    <property type="entry name" value="FNR_like"/>
    <property type="match status" value="1"/>
</dbReference>
<dbReference type="STRING" id="1802200.A2812_00015"/>
<evidence type="ECO:0000256" key="6">
    <source>
        <dbReference type="ARBA" id="ARBA00022723"/>
    </source>
</evidence>
<dbReference type="InterPro" id="IPR017938">
    <property type="entry name" value="Riboflavin_synthase-like_b-brl"/>
</dbReference>
<evidence type="ECO:0000256" key="5">
    <source>
        <dbReference type="ARBA" id="ARBA00022714"/>
    </source>
</evidence>
<keyword evidence="11" id="KW-0411">Iron-sulfur</keyword>
<feature type="domain" description="FAD-binding FR-type" evidence="14">
    <location>
        <begin position="175"/>
        <end position="272"/>
    </location>
</feature>
<dbReference type="PANTHER" id="PTHR47354:SF8">
    <property type="entry name" value="1,2-PHENYLACETYL-COA EPOXIDASE, SUBUNIT E"/>
    <property type="match status" value="1"/>
</dbReference>
<evidence type="ECO:0000256" key="3">
    <source>
        <dbReference type="ARBA" id="ARBA00022630"/>
    </source>
</evidence>
<evidence type="ECO:0000256" key="12">
    <source>
        <dbReference type="ARBA" id="ARBA00023136"/>
    </source>
</evidence>
<dbReference type="InterPro" id="IPR013112">
    <property type="entry name" value="FAD-bd_8"/>
</dbReference>
<dbReference type="InterPro" id="IPR050415">
    <property type="entry name" value="MRET"/>
</dbReference>
<dbReference type="InterPro" id="IPR039261">
    <property type="entry name" value="FNR_nucleotide-bd"/>
</dbReference>
<dbReference type="Gene3D" id="2.40.30.10">
    <property type="entry name" value="Translation factors"/>
    <property type="match status" value="1"/>
</dbReference>
<dbReference type="GO" id="GO:0046872">
    <property type="term" value="F:metal ion binding"/>
    <property type="evidence" value="ECO:0007669"/>
    <property type="project" value="UniProtKB-KW"/>
</dbReference>
<feature type="transmembrane region" description="Helical" evidence="13">
    <location>
        <begin position="114"/>
        <end position="135"/>
    </location>
</feature>
<keyword evidence="4 13" id="KW-0812">Transmembrane</keyword>
<feature type="transmembrane region" description="Helical" evidence="13">
    <location>
        <begin position="88"/>
        <end position="107"/>
    </location>
</feature>
<evidence type="ECO:0000259" key="14">
    <source>
        <dbReference type="PROSITE" id="PS51384"/>
    </source>
</evidence>
<evidence type="ECO:0000256" key="2">
    <source>
        <dbReference type="ARBA" id="ARBA00004141"/>
    </source>
</evidence>
<dbReference type="GO" id="GO:0016491">
    <property type="term" value="F:oxidoreductase activity"/>
    <property type="evidence" value="ECO:0007669"/>
    <property type="project" value="UniProtKB-KW"/>
</dbReference>
<proteinExistence type="predicted"/>
<dbReference type="SUPFAM" id="SSF52343">
    <property type="entry name" value="Ferredoxin reductase-like, C-terminal NADP-linked domain"/>
    <property type="match status" value="1"/>
</dbReference>
<dbReference type="SUPFAM" id="SSF63380">
    <property type="entry name" value="Riboflavin synthase domain-like"/>
    <property type="match status" value="1"/>
</dbReference>
<sequence length="403" mass="46925">MTLWFQSSELFYNLGRWTGLAGFVCLSLLIFSGDTARFFDRYFGLDRIIIFQRKFSLFIAVFVFLHPLFFALSDSSFIRYLIIPDFTALPLAAGVMSFYIFIVVIIASKIYKRISYMVWQYIHILIYALFFSGLYHAVNWGSSSNIIFYKIIYGVLSALVIGGIIYRTQYKIRKRYAGKFYVKEIKRETTDIFTLVVRPKKRATFKAGQFCFLRLNKNKLHARHPFTISSSPHEQDLRFTIKNTGRFTKTAFELEKGEEVIIDGPFGTFTLRNSDKDVVFIAGGVGVAPFLSMIGDNLFNKKNKNILLLYGVKTKEEIISKEELDSIKEQWFRKIYVLSNETIFQEGYENGYIGKNLIKKYVGNMDNSLFYICGPTIMERYVKKHLLNLGVKKRNIIVENFFW</sequence>
<keyword evidence="10" id="KW-0408">Iron</keyword>
<dbReference type="PRINTS" id="PR00410">
    <property type="entry name" value="PHEHYDRXLASE"/>
</dbReference>
<dbReference type="InterPro" id="IPR001433">
    <property type="entry name" value="OxRdtase_FAD/NAD-bd"/>
</dbReference>
<evidence type="ECO:0000256" key="8">
    <source>
        <dbReference type="ARBA" id="ARBA00022989"/>
    </source>
</evidence>
<feature type="transmembrane region" description="Helical" evidence="13">
    <location>
        <begin position="17"/>
        <end position="36"/>
    </location>
</feature>
<keyword evidence="9" id="KW-0560">Oxidoreductase</keyword>
<dbReference type="PANTHER" id="PTHR47354">
    <property type="entry name" value="NADH OXIDOREDUCTASE HCR"/>
    <property type="match status" value="1"/>
</dbReference>
<dbReference type="Pfam" id="PF08022">
    <property type="entry name" value="FAD_binding_8"/>
    <property type="match status" value="1"/>
</dbReference>
<evidence type="ECO:0000313" key="16">
    <source>
        <dbReference type="Proteomes" id="UP000177190"/>
    </source>
</evidence>
<dbReference type="Pfam" id="PF00175">
    <property type="entry name" value="NAD_binding_1"/>
    <property type="match status" value="1"/>
</dbReference>
<dbReference type="PROSITE" id="PS51384">
    <property type="entry name" value="FAD_FR"/>
    <property type="match status" value="1"/>
</dbReference>
<dbReference type="AlphaFoldDB" id="A0A1G2HTF9"/>
<protein>
    <recommendedName>
        <fullName evidence="14">FAD-binding FR-type domain-containing protein</fullName>
    </recommendedName>
</protein>
<keyword evidence="12 13" id="KW-0472">Membrane</keyword>
<dbReference type="GO" id="GO:0051537">
    <property type="term" value="F:2 iron, 2 sulfur cluster binding"/>
    <property type="evidence" value="ECO:0007669"/>
    <property type="project" value="UniProtKB-KW"/>
</dbReference>
<name>A0A1G2HTF9_9BACT</name>
<evidence type="ECO:0000256" key="4">
    <source>
        <dbReference type="ARBA" id="ARBA00022692"/>
    </source>
</evidence>
<dbReference type="Proteomes" id="UP000177190">
    <property type="component" value="Unassembled WGS sequence"/>
</dbReference>
<organism evidence="15 16">
    <name type="scientific">Candidatus Staskawiczbacteria bacterium RIFCSPHIGHO2_01_FULL_36_16</name>
    <dbReference type="NCBI Taxonomy" id="1802200"/>
    <lineage>
        <taxon>Bacteria</taxon>
        <taxon>Candidatus Staskawicziibacteriota</taxon>
    </lineage>
</organism>
<evidence type="ECO:0000313" key="15">
    <source>
        <dbReference type="EMBL" id="OGZ65510.1"/>
    </source>
</evidence>
<gene>
    <name evidence="15" type="ORF">A2812_00015</name>
</gene>
<evidence type="ECO:0000256" key="10">
    <source>
        <dbReference type="ARBA" id="ARBA00023004"/>
    </source>
</evidence>
<keyword evidence="3" id="KW-0285">Flavoprotein</keyword>
<dbReference type="GO" id="GO:0050660">
    <property type="term" value="F:flavin adenine dinucleotide binding"/>
    <property type="evidence" value="ECO:0007669"/>
    <property type="project" value="TreeGrafter"/>
</dbReference>